<protein>
    <submittedName>
        <fullName evidence="1">Mariner Mos1 transposase</fullName>
    </submittedName>
</protein>
<dbReference type="GO" id="GO:0000729">
    <property type="term" value="P:DNA double-strand break processing"/>
    <property type="evidence" value="ECO:0007669"/>
    <property type="project" value="TreeGrafter"/>
</dbReference>
<dbReference type="GO" id="GO:0044547">
    <property type="term" value="F:DNA topoisomerase binding"/>
    <property type="evidence" value="ECO:0007669"/>
    <property type="project" value="TreeGrafter"/>
</dbReference>
<sequence>MRHEPRKEFVVFMDWFKRFQSSNFDVKDEPRSRRSITNKVDVILEKVEHISSYAEDLEIDYEAVLTYLEKAGYTKKFDTWILHELTERNLMNRVLIC</sequence>
<dbReference type="GO" id="GO:0000014">
    <property type="term" value="F:single-stranded DNA endodeoxyribonuclease activity"/>
    <property type="evidence" value="ECO:0007669"/>
    <property type="project" value="TreeGrafter"/>
</dbReference>
<dbReference type="PANTHER" id="PTHR46060:SF2">
    <property type="entry name" value="HISTONE-LYSINE N-METHYLTRANSFERASE SETMAR"/>
    <property type="match status" value="1"/>
</dbReference>
<reference evidence="1 2" key="1">
    <citation type="journal article" date="2019" name="Commun. Biol.">
        <title>The bagworm genome reveals a unique fibroin gene that provides high tensile strength.</title>
        <authorList>
            <person name="Kono N."/>
            <person name="Nakamura H."/>
            <person name="Ohtoshi R."/>
            <person name="Tomita M."/>
            <person name="Numata K."/>
            <person name="Arakawa K."/>
        </authorList>
    </citation>
    <scope>NUCLEOTIDE SEQUENCE [LARGE SCALE GENOMIC DNA]</scope>
</reference>
<dbReference type="GO" id="GO:0042800">
    <property type="term" value="F:histone H3K4 methyltransferase activity"/>
    <property type="evidence" value="ECO:0007669"/>
    <property type="project" value="TreeGrafter"/>
</dbReference>
<dbReference type="GO" id="GO:0000793">
    <property type="term" value="C:condensed chromosome"/>
    <property type="evidence" value="ECO:0007669"/>
    <property type="project" value="TreeGrafter"/>
</dbReference>
<organism evidence="1 2">
    <name type="scientific">Eumeta variegata</name>
    <name type="common">Bagworm moth</name>
    <name type="synonym">Eumeta japonica</name>
    <dbReference type="NCBI Taxonomy" id="151549"/>
    <lineage>
        <taxon>Eukaryota</taxon>
        <taxon>Metazoa</taxon>
        <taxon>Ecdysozoa</taxon>
        <taxon>Arthropoda</taxon>
        <taxon>Hexapoda</taxon>
        <taxon>Insecta</taxon>
        <taxon>Pterygota</taxon>
        <taxon>Neoptera</taxon>
        <taxon>Endopterygota</taxon>
        <taxon>Lepidoptera</taxon>
        <taxon>Glossata</taxon>
        <taxon>Ditrysia</taxon>
        <taxon>Tineoidea</taxon>
        <taxon>Psychidae</taxon>
        <taxon>Oiketicinae</taxon>
        <taxon>Eumeta</taxon>
    </lineage>
</organism>
<evidence type="ECO:0000313" key="1">
    <source>
        <dbReference type="EMBL" id="GBP30314.1"/>
    </source>
</evidence>
<dbReference type="PANTHER" id="PTHR46060">
    <property type="entry name" value="MARINER MOS1 TRANSPOSASE-LIKE PROTEIN"/>
    <property type="match status" value="1"/>
</dbReference>
<dbReference type="OrthoDB" id="616263at2759"/>
<dbReference type="EMBL" id="BGZK01000231">
    <property type="protein sequence ID" value="GBP30314.1"/>
    <property type="molecule type" value="Genomic_DNA"/>
</dbReference>
<dbReference type="GO" id="GO:0044774">
    <property type="term" value="P:mitotic DNA integrity checkpoint signaling"/>
    <property type="evidence" value="ECO:0007669"/>
    <property type="project" value="TreeGrafter"/>
</dbReference>
<dbReference type="InterPro" id="IPR052709">
    <property type="entry name" value="Transposase-MT_Hybrid"/>
</dbReference>
<comment type="caution">
    <text evidence="1">The sequence shown here is derived from an EMBL/GenBank/DDBJ whole genome shotgun (WGS) entry which is preliminary data.</text>
</comment>
<proteinExistence type="predicted"/>
<dbReference type="Proteomes" id="UP000299102">
    <property type="component" value="Unassembled WGS sequence"/>
</dbReference>
<dbReference type="GO" id="GO:0035861">
    <property type="term" value="C:site of double-strand break"/>
    <property type="evidence" value="ECO:0007669"/>
    <property type="project" value="TreeGrafter"/>
</dbReference>
<name>A0A4C1UX16_EUMVA</name>
<evidence type="ECO:0000313" key="2">
    <source>
        <dbReference type="Proteomes" id="UP000299102"/>
    </source>
</evidence>
<keyword evidence="2" id="KW-1185">Reference proteome</keyword>
<dbReference type="GO" id="GO:0031297">
    <property type="term" value="P:replication fork processing"/>
    <property type="evidence" value="ECO:0007669"/>
    <property type="project" value="TreeGrafter"/>
</dbReference>
<accession>A0A4C1UX16</accession>
<dbReference type="GO" id="GO:0006303">
    <property type="term" value="P:double-strand break repair via nonhomologous end joining"/>
    <property type="evidence" value="ECO:0007669"/>
    <property type="project" value="TreeGrafter"/>
</dbReference>
<dbReference type="GO" id="GO:0005634">
    <property type="term" value="C:nucleus"/>
    <property type="evidence" value="ECO:0007669"/>
    <property type="project" value="TreeGrafter"/>
</dbReference>
<gene>
    <name evidence="1" type="ORF">EVAR_27928_1</name>
</gene>
<dbReference type="GO" id="GO:0003690">
    <property type="term" value="F:double-stranded DNA binding"/>
    <property type="evidence" value="ECO:0007669"/>
    <property type="project" value="TreeGrafter"/>
</dbReference>
<dbReference type="GO" id="GO:0015074">
    <property type="term" value="P:DNA integration"/>
    <property type="evidence" value="ECO:0007669"/>
    <property type="project" value="TreeGrafter"/>
</dbReference>
<dbReference type="AlphaFoldDB" id="A0A4C1UX16"/>
<dbReference type="GO" id="GO:0046975">
    <property type="term" value="F:histone H3K36 methyltransferase activity"/>
    <property type="evidence" value="ECO:0007669"/>
    <property type="project" value="TreeGrafter"/>
</dbReference>
<dbReference type="GO" id="GO:0003697">
    <property type="term" value="F:single-stranded DNA binding"/>
    <property type="evidence" value="ECO:0007669"/>
    <property type="project" value="TreeGrafter"/>
</dbReference>